<evidence type="ECO:0000256" key="2">
    <source>
        <dbReference type="ARBA" id="ARBA00011955"/>
    </source>
</evidence>
<evidence type="ECO:0000256" key="6">
    <source>
        <dbReference type="ARBA" id="ARBA00022723"/>
    </source>
</evidence>
<accession>D0L5Q4</accession>
<dbReference type="RefSeq" id="WP_012833156.1">
    <property type="nucleotide sequence ID" value="NC_013441.1"/>
</dbReference>
<organism evidence="11 12">
    <name type="scientific">Gordonia bronchialis (strain ATCC 25592 / DSM 43247 / BCRC 13721 / JCM 3198 / KCTC 3076 / NBRC 16047 / NCTC 10667)</name>
    <name type="common">Rhodococcus bronchialis</name>
    <dbReference type="NCBI Taxonomy" id="526226"/>
    <lineage>
        <taxon>Bacteria</taxon>
        <taxon>Bacillati</taxon>
        <taxon>Actinomycetota</taxon>
        <taxon>Actinomycetes</taxon>
        <taxon>Mycobacteriales</taxon>
        <taxon>Gordoniaceae</taxon>
        <taxon>Gordonia</taxon>
    </lineage>
</organism>
<dbReference type="PANTHER" id="PTHR30040">
    <property type="entry name" value="THIAMINE BIOSYNTHESIS LIPOPROTEIN APBE"/>
    <property type="match status" value="1"/>
</dbReference>
<dbReference type="EC" id="2.7.1.180" evidence="2"/>
<dbReference type="GO" id="GO:0046872">
    <property type="term" value="F:metal ion binding"/>
    <property type="evidence" value="ECO:0007669"/>
    <property type="project" value="UniProtKB-KW"/>
</dbReference>
<dbReference type="Gene3D" id="3.10.520.10">
    <property type="entry name" value="ApbE-like domains"/>
    <property type="match status" value="1"/>
</dbReference>
<keyword evidence="5" id="KW-0808">Transferase</keyword>
<evidence type="ECO:0000256" key="4">
    <source>
        <dbReference type="ARBA" id="ARBA00022630"/>
    </source>
</evidence>
<dbReference type="PANTHER" id="PTHR30040:SF2">
    <property type="entry name" value="FAD:PROTEIN FMN TRANSFERASE"/>
    <property type="match status" value="1"/>
</dbReference>
<evidence type="ECO:0000256" key="8">
    <source>
        <dbReference type="ARBA" id="ARBA00022842"/>
    </source>
</evidence>
<dbReference type="Pfam" id="PF02424">
    <property type="entry name" value="ApbE"/>
    <property type="match status" value="1"/>
</dbReference>
<evidence type="ECO:0000256" key="1">
    <source>
        <dbReference type="ARBA" id="ARBA00001946"/>
    </source>
</evidence>
<dbReference type="KEGG" id="gbr:Gbro_1291"/>
<dbReference type="InterPro" id="IPR003374">
    <property type="entry name" value="ApbE-like_sf"/>
</dbReference>
<proteinExistence type="predicted"/>
<dbReference type="STRING" id="526226.Gbro_1291"/>
<dbReference type="eggNOG" id="COG1477">
    <property type="taxonomic scope" value="Bacteria"/>
</dbReference>
<dbReference type="EMBL" id="CP001802">
    <property type="protein sequence ID" value="ACY20583.1"/>
    <property type="molecule type" value="Genomic_DNA"/>
</dbReference>
<evidence type="ECO:0000256" key="10">
    <source>
        <dbReference type="ARBA" id="ARBA00048540"/>
    </source>
</evidence>
<sequence length="285" mass="30827">MFDALGTRWTVTTPEPLAPSVCTAVADELDRIDRAWSRFRDDSMVAEIAAHPGSYPVDPVDQPLVDWYRRLYDLSAGAVSPFVGATLSDAGYDARYSLRPAERIRDTPRWDDVLTGHDGTLEVRRPVVIDVGAAGKGFAVDRVSAIVAATAPQHIVDGGGDMVIAGYDTPGRVALEHPDDTTRAIGVVDVADGAICASAVNRRAWADWHHIIDPRTSSPAREVVATWVLAPTAMEADGLATALFFTPAALLRGHFHHHDDGFHHLTVRRSGSVEHTAIPGLELYL</sequence>
<evidence type="ECO:0000313" key="11">
    <source>
        <dbReference type="EMBL" id="ACY20583.1"/>
    </source>
</evidence>
<dbReference type="GO" id="GO:0016740">
    <property type="term" value="F:transferase activity"/>
    <property type="evidence" value="ECO:0007669"/>
    <property type="project" value="UniProtKB-KW"/>
</dbReference>
<dbReference type="AlphaFoldDB" id="D0L5Q4"/>
<reference evidence="11 12" key="2">
    <citation type="journal article" date="2010" name="Stand. Genomic Sci.">
        <title>Complete genome sequence of Gordonia bronchialis type strain (3410).</title>
        <authorList>
            <person name="Ivanova N."/>
            <person name="Sikorski J."/>
            <person name="Jando M."/>
            <person name="Lapidus A."/>
            <person name="Nolan M."/>
            <person name="Lucas S."/>
            <person name="Del Rio T.G."/>
            <person name="Tice H."/>
            <person name="Copeland A."/>
            <person name="Cheng J.F."/>
            <person name="Chen F."/>
            <person name="Bruce D."/>
            <person name="Goodwin L."/>
            <person name="Pitluck S."/>
            <person name="Mavromatis K."/>
            <person name="Ovchinnikova G."/>
            <person name="Pati A."/>
            <person name="Chen A."/>
            <person name="Palaniappan K."/>
            <person name="Land M."/>
            <person name="Hauser L."/>
            <person name="Chang Y.J."/>
            <person name="Jeffries C.D."/>
            <person name="Chain P."/>
            <person name="Saunders E."/>
            <person name="Han C."/>
            <person name="Detter J.C."/>
            <person name="Brettin T."/>
            <person name="Rohde M."/>
            <person name="Goker M."/>
            <person name="Bristow J."/>
            <person name="Eisen J.A."/>
            <person name="Markowitz V."/>
            <person name="Hugenholtz P."/>
            <person name="Klenk H.P."/>
            <person name="Kyrpides N.C."/>
        </authorList>
    </citation>
    <scope>NUCLEOTIDE SEQUENCE [LARGE SCALE GENOMIC DNA]</scope>
    <source>
        <strain evidence="12">ATCC 25592 / DSM 43247 / BCRC 13721 / JCM 3198 / KCTC 3076 / NBRC 16047 / NCTC 10667</strain>
    </source>
</reference>
<keyword evidence="11" id="KW-0449">Lipoprotein</keyword>
<keyword evidence="4" id="KW-0285">Flavoprotein</keyword>
<dbReference type="OrthoDB" id="9778595at2"/>
<evidence type="ECO:0000256" key="9">
    <source>
        <dbReference type="ARBA" id="ARBA00031306"/>
    </source>
</evidence>
<evidence type="ECO:0000256" key="3">
    <source>
        <dbReference type="ARBA" id="ARBA00016337"/>
    </source>
</evidence>
<dbReference type="InterPro" id="IPR024932">
    <property type="entry name" value="ApbE"/>
</dbReference>
<dbReference type="Proteomes" id="UP000001219">
    <property type="component" value="Chromosome"/>
</dbReference>
<protein>
    <recommendedName>
        <fullName evidence="3">FAD:protein FMN transferase</fullName>
        <ecNumber evidence="2">2.7.1.180</ecNumber>
    </recommendedName>
    <alternativeName>
        <fullName evidence="9">Flavin transferase</fullName>
    </alternativeName>
</protein>
<keyword evidence="8" id="KW-0460">Magnesium</keyword>
<keyword evidence="12" id="KW-1185">Reference proteome</keyword>
<keyword evidence="7" id="KW-0274">FAD</keyword>
<dbReference type="SUPFAM" id="SSF143631">
    <property type="entry name" value="ApbE-like"/>
    <property type="match status" value="1"/>
</dbReference>
<reference evidence="12" key="1">
    <citation type="submission" date="2009-10" db="EMBL/GenBank/DDBJ databases">
        <title>The complete chromosome of Gordonia bronchialis DSM 43247.</title>
        <authorList>
            <consortium name="US DOE Joint Genome Institute (JGI-PGF)"/>
            <person name="Lucas S."/>
            <person name="Copeland A."/>
            <person name="Lapidus A."/>
            <person name="Glavina del Rio T."/>
            <person name="Dalin E."/>
            <person name="Tice H."/>
            <person name="Bruce D."/>
            <person name="Goodwin L."/>
            <person name="Pitluck S."/>
            <person name="Kyrpides N."/>
            <person name="Mavromatis K."/>
            <person name="Ivanova N."/>
            <person name="Ovchinnikova G."/>
            <person name="Saunders E."/>
            <person name="Brettin T."/>
            <person name="Detter J.C."/>
            <person name="Han C."/>
            <person name="Larimer F."/>
            <person name="Land M."/>
            <person name="Hauser L."/>
            <person name="Markowitz V."/>
            <person name="Cheng J.-F."/>
            <person name="Hugenholtz P."/>
            <person name="Woyke T."/>
            <person name="Wu D."/>
            <person name="Jando M."/>
            <person name="Schneider S."/>
            <person name="Goeker M."/>
            <person name="Klenk H.-P."/>
            <person name="Eisen J.A."/>
        </authorList>
    </citation>
    <scope>NUCLEOTIDE SEQUENCE [LARGE SCALE GENOMIC DNA]</scope>
    <source>
        <strain evidence="12">ATCC 25592 / DSM 43247 / BCRC 13721 / JCM 3198 / KCTC 3076 / NBRC 16047 / NCTC 10667</strain>
    </source>
</reference>
<name>D0L5Q4_GORB4</name>
<keyword evidence="6" id="KW-0479">Metal-binding</keyword>
<evidence type="ECO:0000256" key="7">
    <source>
        <dbReference type="ARBA" id="ARBA00022827"/>
    </source>
</evidence>
<evidence type="ECO:0000313" key="12">
    <source>
        <dbReference type="Proteomes" id="UP000001219"/>
    </source>
</evidence>
<gene>
    <name evidence="11" type="ordered locus">Gbro_1291</name>
</gene>
<evidence type="ECO:0000256" key="5">
    <source>
        <dbReference type="ARBA" id="ARBA00022679"/>
    </source>
</evidence>
<dbReference type="HOGENOM" id="CLU_044403_3_0_11"/>
<comment type="catalytic activity">
    <reaction evidence="10">
        <text>L-threonyl-[protein] + FAD = FMN-L-threonyl-[protein] + AMP + H(+)</text>
        <dbReference type="Rhea" id="RHEA:36847"/>
        <dbReference type="Rhea" id="RHEA-COMP:11060"/>
        <dbReference type="Rhea" id="RHEA-COMP:11061"/>
        <dbReference type="ChEBI" id="CHEBI:15378"/>
        <dbReference type="ChEBI" id="CHEBI:30013"/>
        <dbReference type="ChEBI" id="CHEBI:57692"/>
        <dbReference type="ChEBI" id="CHEBI:74257"/>
        <dbReference type="ChEBI" id="CHEBI:456215"/>
        <dbReference type="EC" id="2.7.1.180"/>
    </reaction>
</comment>
<comment type="cofactor">
    <cofactor evidence="1">
        <name>Mg(2+)</name>
        <dbReference type="ChEBI" id="CHEBI:18420"/>
    </cofactor>
</comment>